<dbReference type="Proteomes" id="UP000184452">
    <property type="component" value="Unassembled WGS sequence"/>
</dbReference>
<dbReference type="EMBL" id="FQZK01000003">
    <property type="protein sequence ID" value="SHJ09487.1"/>
    <property type="molecule type" value="Genomic_DNA"/>
</dbReference>
<keyword evidence="2" id="KW-1133">Transmembrane helix</keyword>
<accession>A0A1M6GHP6</accession>
<feature type="transmembrane region" description="Helical" evidence="2">
    <location>
        <begin position="91"/>
        <end position="110"/>
    </location>
</feature>
<evidence type="ECO:0000313" key="3">
    <source>
        <dbReference type="EMBL" id="SHJ09487.1"/>
    </source>
</evidence>
<feature type="region of interest" description="Disordered" evidence="1">
    <location>
        <begin position="1"/>
        <end position="60"/>
    </location>
</feature>
<keyword evidence="2" id="KW-0812">Transmembrane</keyword>
<dbReference type="STRING" id="758803.SAMN05421803_103418"/>
<name>A0A1M6GHP6_9ACTN</name>
<organism evidence="3 4">
    <name type="scientific">Nocardiopsis flavescens</name>
    <dbReference type="NCBI Taxonomy" id="758803"/>
    <lineage>
        <taxon>Bacteria</taxon>
        <taxon>Bacillati</taxon>
        <taxon>Actinomycetota</taxon>
        <taxon>Actinomycetes</taxon>
        <taxon>Streptosporangiales</taxon>
        <taxon>Nocardiopsidaceae</taxon>
        <taxon>Nocardiopsis</taxon>
    </lineage>
</organism>
<protein>
    <submittedName>
        <fullName evidence="3">Uncharacterized protein</fullName>
    </submittedName>
</protein>
<evidence type="ECO:0000256" key="2">
    <source>
        <dbReference type="SAM" id="Phobius"/>
    </source>
</evidence>
<evidence type="ECO:0000256" key="1">
    <source>
        <dbReference type="SAM" id="MobiDB-lite"/>
    </source>
</evidence>
<feature type="transmembrane region" description="Helical" evidence="2">
    <location>
        <begin position="131"/>
        <end position="154"/>
    </location>
</feature>
<proteinExistence type="predicted"/>
<keyword evidence="4" id="KW-1185">Reference proteome</keyword>
<gene>
    <name evidence="3" type="ORF">SAMN05421803_103418</name>
</gene>
<dbReference type="RefSeq" id="WP_342746016.1">
    <property type="nucleotide sequence ID" value="NZ_FQZK01000003.1"/>
</dbReference>
<keyword evidence="2" id="KW-0472">Membrane</keyword>
<evidence type="ECO:0000313" key="4">
    <source>
        <dbReference type="Proteomes" id="UP000184452"/>
    </source>
</evidence>
<dbReference type="AlphaFoldDB" id="A0A1M6GHP6"/>
<reference evidence="3 4" key="1">
    <citation type="submission" date="2016-11" db="EMBL/GenBank/DDBJ databases">
        <authorList>
            <person name="Jaros S."/>
            <person name="Januszkiewicz K."/>
            <person name="Wedrychowicz H."/>
        </authorList>
    </citation>
    <scope>NUCLEOTIDE SEQUENCE [LARGE SCALE GENOMIC DNA]</scope>
    <source>
        <strain evidence="3 4">CGMCC 4.5723</strain>
    </source>
</reference>
<feature type="compositionally biased region" description="Low complexity" evidence="1">
    <location>
        <begin position="24"/>
        <end position="60"/>
    </location>
</feature>
<sequence>MQRGSGSPRDFWEREQGSALRSVAPAPGRTAPARGAPAPSRGRPPQSVTPAAPAAAPVPAGPPARVGGTVAALVVAVLTLLPPLLGAYLGVWFVLLGCNVPGIVLGVIALSKVPDADEVERYLRYTWACNLAYAALCVPVVLIVLFVLAMALVLGY</sequence>